<evidence type="ECO:0000313" key="1">
    <source>
        <dbReference type="EMBL" id="VDP60404.1"/>
    </source>
</evidence>
<accession>A0A183PCZ7</accession>
<name>A0A183PCZ7_9TREM</name>
<proteinExistence type="predicted"/>
<reference evidence="1 2" key="1">
    <citation type="submission" date="2018-11" db="EMBL/GenBank/DDBJ databases">
        <authorList>
            <consortium name="Pathogen Informatics"/>
        </authorList>
    </citation>
    <scope>NUCLEOTIDE SEQUENCE [LARGE SCALE GENOMIC DNA]</scope>
    <source>
        <strain>Denwood</strain>
        <strain evidence="2">Zambia</strain>
    </source>
</reference>
<keyword evidence="2" id="KW-1185">Reference proteome</keyword>
<dbReference type="Proteomes" id="UP000269396">
    <property type="component" value="Unassembled WGS sequence"/>
</dbReference>
<organism evidence="1 2">
    <name type="scientific">Schistosoma mattheei</name>
    <dbReference type="NCBI Taxonomy" id="31246"/>
    <lineage>
        <taxon>Eukaryota</taxon>
        <taxon>Metazoa</taxon>
        <taxon>Spiralia</taxon>
        <taxon>Lophotrochozoa</taxon>
        <taxon>Platyhelminthes</taxon>
        <taxon>Trematoda</taxon>
        <taxon>Digenea</taxon>
        <taxon>Strigeidida</taxon>
        <taxon>Schistosomatoidea</taxon>
        <taxon>Schistosomatidae</taxon>
        <taxon>Schistosoma</taxon>
    </lineage>
</organism>
<dbReference type="AlphaFoldDB" id="A0A183PCZ7"/>
<dbReference type="EMBL" id="UZAL01032235">
    <property type="protein sequence ID" value="VDP60404.1"/>
    <property type="molecule type" value="Genomic_DNA"/>
</dbReference>
<protein>
    <submittedName>
        <fullName evidence="1">Uncharacterized protein</fullName>
    </submittedName>
</protein>
<evidence type="ECO:0000313" key="2">
    <source>
        <dbReference type="Proteomes" id="UP000269396"/>
    </source>
</evidence>
<dbReference type="STRING" id="31246.A0A183PCZ7"/>
<sequence>MVDPKYAHFTLSCGYPSLAVWCQQLSLEIPEEDIMYKFVEHSSLKDDRLITFRNNGCNDDIENENPAERFENIKDDYDSGKSSELMITSFHLL</sequence>
<gene>
    <name evidence="1" type="ORF">SMTD_LOCUS12233</name>
</gene>